<dbReference type="PANTHER" id="PTHR43797">
    <property type="entry name" value="HOMOCYSTEINE/CYSTEINE SYNTHASE"/>
    <property type="match status" value="1"/>
</dbReference>
<dbReference type="Gene3D" id="3.40.640.10">
    <property type="entry name" value="Type I PLP-dependent aspartate aminotransferase-like (Major domain)"/>
    <property type="match status" value="1"/>
</dbReference>
<gene>
    <name evidence="8" type="ORF">Lokhon_02551</name>
</gene>
<dbReference type="InterPro" id="IPR006235">
    <property type="entry name" value="OAc-hSer/O-AcSer_sulfhydrylase"/>
</dbReference>
<dbReference type="GO" id="GO:0019346">
    <property type="term" value="P:transsulfuration"/>
    <property type="evidence" value="ECO:0007669"/>
    <property type="project" value="InterPro"/>
</dbReference>
<dbReference type="Pfam" id="PF01053">
    <property type="entry name" value="Cys_Met_Meta_PP"/>
    <property type="match status" value="1"/>
</dbReference>
<dbReference type="GO" id="GO:0006535">
    <property type="term" value="P:cysteine biosynthetic process from serine"/>
    <property type="evidence" value="ECO:0007669"/>
    <property type="project" value="TreeGrafter"/>
</dbReference>
<dbReference type="EMBL" id="APGJ01000007">
    <property type="protein sequence ID" value="EYD70907.1"/>
    <property type="molecule type" value="Genomic_DNA"/>
</dbReference>
<evidence type="ECO:0000256" key="3">
    <source>
        <dbReference type="ARBA" id="ARBA00022679"/>
    </source>
</evidence>
<dbReference type="PIRSF" id="PIRSF001434">
    <property type="entry name" value="CGS"/>
    <property type="match status" value="1"/>
</dbReference>
<evidence type="ECO:0000256" key="2">
    <source>
        <dbReference type="ARBA" id="ARBA00009077"/>
    </source>
</evidence>
<protein>
    <submittedName>
        <fullName evidence="8">O-acetylhomoserine sulfhydrylase / O-succinylhomoserine sulfhydrylase</fullName>
        <ecNumber evidence="8">2.5.1.48</ecNumber>
        <ecNumber evidence="8">2.5.1.49</ecNumber>
    </submittedName>
</protein>
<name>A0A017H8T6_9RHOB</name>
<evidence type="ECO:0000256" key="7">
    <source>
        <dbReference type="SAM" id="MobiDB-lite"/>
    </source>
</evidence>
<dbReference type="CDD" id="cd00614">
    <property type="entry name" value="CGS_like"/>
    <property type="match status" value="1"/>
</dbReference>
<dbReference type="HOGENOM" id="CLU_018986_4_0_5"/>
<dbReference type="FunFam" id="3.40.640.10:FF:000035">
    <property type="entry name" value="O-succinylhomoserine sulfhydrylase"/>
    <property type="match status" value="1"/>
</dbReference>
<dbReference type="InterPro" id="IPR000277">
    <property type="entry name" value="Cys/Met-Metab_PyrdxlP-dep_enz"/>
</dbReference>
<dbReference type="Proteomes" id="UP000025047">
    <property type="component" value="Unassembled WGS sequence"/>
</dbReference>
<evidence type="ECO:0000256" key="6">
    <source>
        <dbReference type="RuleBase" id="RU362118"/>
    </source>
</evidence>
<dbReference type="AlphaFoldDB" id="A0A017H8T6"/>
<dbReference type="PANTHER" id="PTHR43797:SF2">
    <property type="entry name" value="HOMOCYSTEINE_CYSTEINE SYNTHASE"/>
    <property type="match status" value="1"/>
</dbReference>
<comment type="caution">
    <text evidence="8">The sequence shown here is derived from an EMBL/GenBank/DDBJ whole genome shotgun (WGS) entry which is preliminary data.</text>
</comment>
<feature type="modified residue" description="N6-(pyridoxal phosphate)lysine" evidence="5">
    <location>
        <position position="246"/>
    </location>
</feature>
<dbReference type="GO" id="GO:0005737">
    <property type="term" value="C:cytoplasm"/>
    <property type="evidence" value="ECO:0007669"/>
    <property type="project" value="TreeGrafter"/>
</dbReference>
<dbReference type="InterPro" id="IPR015424">
    <property type="entry name" value="PyrdxlP-dep_Trfase"/>
</dbReference>
<dbReference type="EC" id="2.5.1.48" evidence="8"/>
<dbReference type="GO" id="GO:0071269">
    <property type="term" value="P:L-homocysteine biosynthetic process"/>
    <property type="evidence" value="ECO:0007669"/>
    <property type="project" value="TreeGrafter"/>
</dbReference>
<keyword evidence="9" id="KW-1185">Reference proteome</keyword>
<dbReference type="InterPro" id="IPR015421">
    <property type="entry name" value="PyrdxlP-dep_Trfase_major"/>
</dbReference>
<dbReference type="GO" id="GO:0003961">
    <property type="term" value="F:O-acetylhomoserine aminocarboxypropyltransferase activity"/>
    <property type="evidence" value="ECO:0007669"/>
    <property type="project" value="UniProtKB-EC"/>
</dbReference>
<dbReference type="InterPro" id="IPR015422">
    <property type="entry name" value="PyrdxlP-dep_Trfase_small"/>
</dbReference>
<sequence>MALGRAADRPRAAPGHCAGQEGWLASPQIRMTRGIPMTEQRKLGFDTLQIHAGAAPDPATGARQVPIYQSTSYVFKDADHAARLFGLEEVGYIYSRLTNPTVSALADRLCALEGGAGAVCCSSGHAAQIMALFPLMGPGCNVVVSTRLYGGSVTQFSQTIKRFGWSARFVDFDDLDAIAAAVDDDTRAIFCESISNPGGYITDLPEVAKLADRVGLPLIVDNTLATPYLCNPIAQGATLVVHSTTKYLTGNGTVTGGAVIDSGKFDWSASGKFPSLAAPEPAYHGLNFHEALGAMAFTFHSIAVGLRDLGMTMNPQAAHYTLMGVETLSLRMARHVANTEKVASWLEADPRIDRVTWAGLPSSPWHHRVAKVTPKGAGALFTVGVKGGYDACVKLVDSLQLFSHVANLGDTRSLIIHPASTTHRQLTADQQMAAGAEADLVRLSIGIEDPEDLIADLDRALDIATAG</sequence>
<organism evidence="8 9">
    <name type="scientific">Limimaricola hongkongensis DSM 17492</name>
    <dbReference type="NCBI Taxonomy" id="1122180"/>
    <lineage>
        <taxon>Bacteria</taxon>
        <taxon>Pseudomonadati</taxon>
        <taxon>Pseudomonadota</taxon>
        <taxon>Alphaproteobacteria</taxon>
        <taxon>Rhodobacterales</taxon>
        <taxon>Paracoccaceae</taxon>
        <taxon>Limimaricola</taxon>
    </lineage>
</organism>
<comment type="cofactor">
    <cofactor evidence="1 6">
        <name>pyridoxal 5'-phosphate</name>
        <dbReference type="ChEBI" id="CHEBI:597326"/>
    </cofactor>
</comment>
<dbReference type="eggNOG" id="COG2873">
    <property type="taxonomic scope" value="Bacteria"/>
</dbReference>
<evidence type="ECO:0000256" key="4">
    <source>
        <dbReference type="ARBA" id="ARBA00022898"/>
    </source>
</evidence>
<dbReference type="Gene3D" id="3.90.1150.10">
    <property type="entry name" value="Aspartate Aminotransferase, domain 1"/>
    <property type="match status" value="1"/>
</dbReference>
<accession>A0A017H8T6</accession>
<keyword evidence="4 5" id="KW-0663">Pyridoxal phosphate</keyword>
<evidence type="ECO:0000313" key="9">
    <source>
        <dbReference type="Proteomes" id="UP000025047"/>
    </source>
</evidence>
<feature type="compositionally biased region" description="Basic and acidic residues" evidence="7">
    <location>
        <begin position="1"/>
        <end position="11"/>
    </location>
</feature>
<dbReference type="STRING" id="1122180.Lokhon_02551"/>
<dbReference type="PATRIC" id="fig|1122180.6.peg.2535"/>
<feature type="region of interest" description="Disordered" evidence="7">
    <location>
        <begin position="1"/>
        <end position="20"/>
    </location>
</feature>
<dbReference type="GO" id="GO:0003962">
    <property type="term" value="F:cystathionine gamma-synthase activity"/>
    <property type="evidence" value="ECO:0007669"/>
    <property type="project" value="UniProtKB-EC"/>
</dbReference>
<evidence type="ECO:0000313" key="8">
    <source>
        <dbReference type="EMBL" id="EYD70907.1"/>
    </source>
</evidence>
<dbReference type="GO" id="GO:0004124">
    <property type="term" value="F:cysteine synthase activity"/>
    <property type="evidence" value="ECO:0007669"/>
    <property type="project" value="TreeGrafter"/>
</dbReference>
<proteinExistence type="inferred from homology"/>
<evidence type="ECO:0000256" key="1">
    <source>
        <dbReference type="ARBA" id="ARBA00001933"/>
    </source>
</evidence>
<keyword evidence="3 8" id="KW-0808">Transferase</keyword>
<dbReference type="GO" id="GO:0030170">
    <property type="term" value="F:pyridoxal phosphate binding"/>
    <property type="evidence" value="ECO:0007669"/>
    <property type="project" value="InterPro"/>
</dbReference>
<dbReference type="NCBIfam" id="TIGR01326">
    <property type="entry name" value="OAH_OAS_sulfhy"/>
    <property type="match status" value="1"/>
</dbReference>
<comment type="similarity">
    <text evidence="2 6">Belongs to the trans-sulfuration enzymes family.</text>
</comment>
<reference evidence="8 9" key="1">
    <citation type="submission" date="2013-03" db="EMBL/GenBank/DDBJ databases">
        <authorList>
            <person name="Fiebig A."/>
            <person name="Goeker M."/>
            <person name="Klenk H.-P.P."/>
        </authorList>
    </citation>
    <scope>NUCLEOTIDE SEQUENCE [LARGE SCALE GENOMIC DNA]</scope>
    <source>
        <strain evidence="8 9">DSM 17492</strain>
    </source>
</reference>
<dbReference type="EC" id="2.5.1.49" evidence="8"/>
<dbReference type="SUPFAM" id="SSF53383">
    <property type="entry name" value="PLP-dependent transferases"/>
    <property type="match status" value="1"/>
</dbReference>
<evidence type="ECO:0000256" key="5">
    <source>
        <dbReference type="PIRSR" id="PIRSR001434-2"/>
    </source>
</evidence>